<protein>
    <submittedName>
        <fullName evidence="2">Uncharacterized protein</fullName>
    </submittedName>
</protein>
<sequence length="86" mass="9772">MPRCPECYKIVSHRRLGTHVEWCCSSTDRVSVSDDGLERIARRLNGVEDRIGRRIDALEAELDQFGSHPTDGREHVETEDLTPPPT</sequence>
<proteinExistence type="predicted"/>
<accession>A0A1H8SEQ7</accession>
<evidence type="ECO:0000256" key="1">
    <source>
        <dbReference type="SAM" id="MobiDB-lite"/>
    </source>
</evidence>
<keyword evidence="3" id="KW-1185">Reference proteome</keyword>
<reference evidence="3" key="1">
    <citation type="submission" date="2016-10" db="EMBL/GenBank/DDBJ databases">
        <authorList>
            <person name="Varghese N."/>
            <person name="Submissions S."/>
        </authorList>
    </citation>
    <scope>NUCLEOTIDE SEQUENCE [LARGE SCALE GENOMIC DNA]</scope>
    <source>
        <strain evidence="3">IBRC-M 10043</strain>
    </source>
</reference>
<dbReference type="EMBL" id="FOCX01000019">
    <property type="protein sequence ID" value="SEO77509.1"/>
    <property type="molecule type" value="Genomic_DNA"/>
</dbReference>
<organism evidence="2 3">
    <name type="scientific">Halorientalis persicus</name>
    <dbReference type="NCBI Taxonomy" id="1367881"/>
    <lineage>
        <taxon>Archaea</taxon>
        <taxon>Methanobacteriati</taxon>
        <taxon>Methanobacteriota</taxon>
        <taxon>Stenosarchaea group</taxon>
        <taxon>Halobacteria</taxon>
        <taxon>Halobacteriales</taxon>
        <taxon>Haloarculaceae</taxon>
        <taxon>Halorientalis</taxon>
    </lineage>
</organism>
<dbReference type="Proteomes" id="UP000198775">
    <property type="component" value="Unassembled WGS sequence"/>
</dbReference>
<dbReference type="RefSeq" id="WP_092662355.1">
    <property type="nucleotide sequence ID" value="NZ_FOCX01000019.1"/>
</dbReference>
<dbReference type="AlphaFoldDB" id="A0A1H8SEQ7"/>
<evidence type="ECO:0000313" key="3">
    <source>
        <dbReference type="Proteomes" id="UP000198775"/>
    </source>
</evidence>
<feature type="region of interest" description="Disordered" evidence="1">
    <location>
        <begin position="64"/>
        <end position="86"/>
    </location>
</feature>
<name>A0A1H8SEQ7_9EURY</name>
<gene>
    <name evidence="2" type="ORF">SAMN05216388_101912</name>
</gene>
<evidence type="ECO:0000313" key="2">
    <source>
        <dbReference type="EMBL" id="SEO77509.1"/>
    </source>
</evidence>